<keyword evidence="2" id="KW-0732">Signal</keyword>
<dbReference type="Proteomes" id="UP001164929">
    <property type="component" value="Chromosome 7"/>
</dbReference>
<feature type="transmembrane region" description="Helical" evidence="1">
    <location>
        <begin position="12"/>
        <end position="35"/>
    </location>
</feature>
<accession>A0AAD6QHY8</accession>
<keyword evidence="1" id="KW-1133">Transmembrane helix</keyword>
<name>A0AAD6QHY8_9ROSI</name>
<keyword evidence="4" id="KW-1185">Reference proteome</keyword>
<evidence type="ECO:0000256" key="1">
    <source>
        <dbReference type="SAM" id="Phobius"/>
    </source>
</evidence>
<reference evidence="3" key="1">
    <citation type="journal article" date="2023" name="Mol. Ecol. Resour.">
        <title>Chromosome-level genome assembly of a triploid poplar Populus alba 'Berolinensis'.</title>
        <authorList>
            <person name="Chen S."/>
            <person name="Yu Y."/>
            <person name="Wang X."/>
            <person name="Wang S."/>
            <person name="Zhang T."/>
            <person name="Zhou Y."/>
            <person name="He R."/>
            <person name="Meng N."/>
            <person name="Wang Y."/>
            <person name="Liu W."/>
            <person name="Liu Z."/>
            <person name="Liu J."/>
            <person name="Guo Q."/>
            <person name="Huang H."/>
            <person name="Sederoff R.R."/>
            <person name="Wang G."/>
            <person name="Qu G."/>
            <person name="Chen S."/>
        </authorList>
    </citation>
    <scope>NUCLEOTIDE SEQUENCE</scope>
    <source>
        <strain evidence="3">SC-2020</strain>
    </source>
</reference>
<gene>
    <name evidence="3" type="ORF">NC653_019086</name>
</gene>
<evidence type="ECO:0000256" key="2">
    <source>
        <dbReference type="SAM" id="SignalP"/>
    </source>
</evidence>
<dbReference type="AlphaFoldDB" id="A0AAD6QHY8"/>
<evidence type="ECO:0000313" key="4">
    <source>
        <dbReference type="Proteomes" id="UP001164929"/>
    </source>
</evidence>
<comment type="caution">
    <text evidence="3">The sequence shown here is derived from an EMBL/GenBank/DDBJ whole genome shotgun (WGS) entry which is preliminary data.</text>
</comment>
<keyword evidence="1" id="KW-0472">Membrane</keyword>
<evidence type="ECO:0000313" key="3">
    <source>
        <dbReference type="EMBL" id="KAJ6990718.1"/>
    </source>
</evidence>
<sequence>MAFHLFKLPLGFFVHVLCSLGCCWPVASCCCLGAFG</sequence>
<dbReference type="EMBL" id="JAQIZT010000007">
    <property type="protein sequence ID" value="KAJ6990718.1"/>
    <property type="molecule type" value="Genomic_DNA"/>
</dbReference>
<feature type="chain" id="PRO_5042075936" evidence="2">
    <location>
        <begin position="19"/>
        <end position="36"/>
    </location>
</feature>
<proteinExistence type="predicted"/>
<protein>
    <submittedName>
        <fullName evidence="3">Uncharacterized protein</fullName>
    </submittedName>
</protein>
<feature type="signal peptide" evidence="2">
    <location>
        <begin position="1"/>
        <end position="18"/>
    </location>
</feature>
<keyword evidence="1" id="KW-0812">Transmembrane</keyword>
<organism evidence="3 4">
    <name type="scientific">Populus alba x Populus x berolinensis</name>
    <dbReference type="NCBI Taxonomy" id="444605"/>
    <lineage>
        <taxon>Eukaryota</taxon>
        <taxon>Viridiplantae</taxon>
        <taxon>Streptophyta</taxon>
        <taxon>Embryophyta</taxon>
        <taxon>Tracheophyta</taxon>
        <taxon>Spermatophyta</taxon>
        <taxon>Magnoliopsida</taxon>
        <taxon>eudicotyledons</taxon>
        <taxon>Gunneridae</taxon>
        <taxon>Pentapetalae</taxon>
        <taxon>rosids</taxon>
        <taxon>fabids</taxon>
        <taxon>Malpighiales</taxon>
        <taxon>Salicaceae</taxon>
        <taxon>Saliceae</taxon>
        <taxon>Populus</taxon>
    </lineage>
</organism>